<dbReference type="NCBIfam" id="TIGR03826">
    <property type="entry name" value="YvyF"/>
    <property type="match status" value="1"/>
</dbReference>
<gene>
    <name evidence="2" type="ORF">ABE28_022470</name>
</gene>
<reference evidence="2 3" key="1">
    <citation type="submission" date="2016-08" db="EMBL/GenBank/DDBJ databases">
        <title>Complete genome sequence of Bacillus muralis G25-68, a strain with toxicity to nematodes.</title>
        <authorList>
            <person name="Zheng Z."/>
        </authorList>
    </citation>
    <scope>NUCLEOTIDE SEQUENCE [LARGE SCALE GENOMIC DNA]</scope>
    <source>
        <strain evidence="2 3">G25-68</strain>
    </source>
</reference>
<keyword evidence="1" id="KW-0175">Coiled coil</keyword>
<evidence type="ECO:0008006" key="4">
    <source>
        <dbReference type="Google" id="ProtNLM"/>
    </source>
</evidence>
<protein>
    <recommendedName>
        <fullName evidence="4">Flagellar protein</fullName>
    </recommendedName>
</protein>
<evidence type="ECO:0000313" key="2">
    <source>
        <dbReference type="EMBL" id="AOH57119.1"/>
    </source>
</evidence>
<dbReference type="KEGG" id="bmur:ABE28_022470"/>
<name>A0A1B3XV74_9BACI</name>
<dbReference type="STRING" id="264697.ABE28_022470"/>
<evidence type="ECO:0000256" key="1">
    <source>
        <dbReference type="SAM" id="Coils"/>
    </source>
</evidence>
<keyword evidence="3" id="KW-1185">Reference proteome</keyword>
<dbReference type="Proteomes" id="UP000077926">
    <property type="component" value="Chromosome"/>
</dbReference>
<proteinExistence type="predicted"/>
<evidence type="ECO:0000313" key="3">
    <source>
        <dbReference type="Proteomes" id="UP000077926"/>
    </source>
</evidence>
<dbReference type="InterPro" id="IPR022258">
    <property type="entry name" value="Flagellar_operon_YvyF"/>
</dbReference>
<feature type="coiled-coil region" evidence="1">
    <location>
        <begin position="103"/>
        <end position="130"/>
    </location>
</feature>
<sequence>MMDIFNCPSCNSLFVMTKFRDVCDACYKEEEAKYDKVYAYIRKKINRTASMMQVVKDTGVEEILIIKFVKTGKLRISQFPNLGIPCEKCGTQIKSGRLCDNCGDSLRADLQAFEDEERRLTENLGNDKKNTYYMKDNQEG</sequence>
<dbReference type="AlphaFoldDB" id="A0A1B3XV74"/>
<dbReference type="EMBL" id="CP017080">
    <property type="protein sequence ID" value="AOH57119.1"/>
    <property type="molecule type" value="Genomic_DNA"/>
</dbReference>
<dbReference type="OrthoDB" id="1739831at2"/>
<organism evidence="2 3">
    <name type="scientific">Peribacillus muralis</name>
    <dbReference type="NCBI Taxonomy" id="264697"/>
    <lineage>
        <taxon>Bacteria</taxon>
        <taxon>Bacillati</taxon>
        <taxon>Bacillota</taxon>
        <taxon>Bacilli</taxon>
        <taxon>Bacillales</taxon>
        <taxon>Bacillaceae</taxon>
        <taxon>Peribacillus</taxon>
    </lineage>
</organism>
<accession>A0A1B3XV74</accession>